<keyword evidence="3" id="KW-1185">Reference proteome</keyword>
<dbReference type="Gene3D" id="2.10.90.10">
    <property type="entry name" value="Cystine-knot cytokines"/>
    <property type="match status" value="1"/>
</dbReference>
<reference evidence="2 3" key="1">
    <citation type="submission" date="2022-01" db="EMBL/GenBank/DDBJ databases">
        <title>A chromosomal length assembly of Cordylochernes scorpioides.</title>
        <authorList>
            <person name="Zeh D."/>
            <person name="Zeh J."/>
        </authorList>
    </citation>
    <scope>NUCLEOTIDE SEQUENCE [LARGE SCALE GENOMIC DNA]</scope>
    <source>
        <strain evidence="2">IN4F17</strain>
        <tissue evidence="2">Whole Body</tissue>
    </source>
</reference>
<dbReference type="Proteomes" id="UP001235939">
    <property type="component" value="Chromosome 01"/>
</dbReference>
<name>A0ABY6JW31_9ARAC</name>
<dbReference type="InterPro" id="IPR034441">
    <property type="entry name" value="Bursicon_suB"/>
</dbReference>
<dbReference type="PANTHER" id="PTHR41151:SF1">
    <property type="entry name" value="PARTNER OF BURSICON"/>
    <property type="match status" value="1"/>
</dbReference>
<proteinExistence type="predicted"/>
<keyword evidence="1" id="KW-0732">Signal</keyword>
<dbReference type="EMBL" id="CP092863">
    <property type="protein sequence ID" value="UYV60472.1"/>
    <property type="molecule type" value="Genomic_DNA"/>
</dbReference>
<evidence type="ECO:0000256" key="1">
    <source>
        <dbReference type="SAM" id="SignalP"/>
    </source>
</evidence>
<dbReference type="PANTHER" id="PTHR41151">
    <property type="entry name" value="PARTNER OF BURSICON"/>
    <property type="match status" value="1"/>
</dbReference>
<protein>
    <submittedName>
        <fullName evidence="2">Bursb</fullName>
    </submittedName>
</protein>
<gene>
    <name evidence="2" type="ORF">LAZ67_1001256</name>
</gene>
<evidence type="ECO:0000313" key="3">
    <source>
        <dbReference type="Proteomes" id="UP001235939"/>
    </source>
</evidence>
<organism evidence="2 3">
    <name type="scientific">Cordylochernes scorpioides</name>
    <dbReference type="NCBI Taxonomy" id="51811"/>
    <lineage>
        <taxon>Eukaryota</taxon>
        <taxon>Metazoa</taxon>
        <taxon>Ecdysozoa</taxon>
        <taxon>Arthropoda</taxon>
        <taxon>Chelicerata</taxon>
        <taxon>Arachnida</taxon>
        <taxon>Pseudoscorpiones</taxon>
        <taxon>Cheliferoidea</taxon>
        <taxon>Chernetidae</taxon>
        <taxon>Cordylochernes</taxon>
    </lineage>
</organism>
<accession>A0ABY6JW31</accession>
<feature type="signal peptide" evidence="1">
    <location>
        <begin position="1"/>
        <end position="25"/>
    </location>
</feature>
<dbReference type="InterPro" id="IPR029034">
    <property type="entry name" value="Cystine-knot_cytokine"/>
</dbReference>
<feature type="chain" id="PRO_5045740143" evidence="1">
    <location>
        <begin position="26"/>
        <end position="149"/>
    </location>
</feature>
<sequence length="149" mass="16092">MLDANAADMSSTAVTLLLLTAAALATSPESEPASRPTCDTHDADVRITKEEFEVESGELLRSCHGDIQVRKCEGTCDSQVRPSVVTASGFLKFCQCCRETWMTQREVLLTHCYDKAGQRLYGDRGSMAITVREPEGCSCHSCGDGPATP</sequence>
<evidence type="ECO:0000313" key="2">
    <source>
        <dbReference type="EMBL" id="UYV60472.1"/>
    </source>
</evidence>